<comment type="caution">
    <text evidence="1">The sequence shown here is derived from an EMBL/GenBank/DDBJ whole genome shotgun (WGS) entry which is preliminary data.</text>
</comment>
<protein>
    <submittedName>
        <fullName evidence="1">Uncharacterized protein</fullName>
    </submittedName>
</protein>
<evidence type="ECO:0000313" key="2">
    <source>
        <dbReference type="Proteomes" id="UP000245283"/>
    </source>
</evidence>
<dbReference type="OrthoDB" id="3266589at2"/>
<dbReference type="RefSeq" id="WP_109093333.1">
    <property type="nucleotide sequence ID" value="NZ_CAMELQ010000008.1"/>
</dbReference>
<keyword evidence="2" id="KW-1185">Reference proteome</keyword>
<evidence type="ECO:0000313" key="1">
    <source>
        <dbReference type="EMBL" id="PWF26687.1"/>
    </source>
</evidence>
<dbReference type="EMBL" id="QETB01000002">
    <property type="protein sequence ID" value="PWF26687.1"/>
    <property type="molecule type" value="Genomic_DNA"/>
</dbReference>
<name>A0A2V1K5U6_9ACTO</name>
<dbReference type="AlphaFoldDB" id="A0A2V1K5U6"/>
<organism evidence="1 2">
    <name type="scientific">Ancrocorticia populi</name>
    <dbReference type="NCBI Taxonomy" id="2175228"/>
    <lineage>
        <taxon>Bacteria</taxon>
        <taxon>Bacillati</taxon>
        <taxon>Actinomycetota</taxon>
        <taxon>Actinomycetes</taxon>
        <taxon>Actinomycetales</taxon>
        <taxon>Actinomycetaceae</taxon>
        <taxon>Ancrocorticia</taxon>
    </lineage>
</organism>
<reference evidence="2" key="1">
    <citation type="submission" date="2018-05" db="EMBL/GenBank/DDBJ databases">
        <authorList>
            <person name="Li Y."/>
        </authorList>
    </citation>
    <scope>NUCLEOTIDE SEQUENCE [LARGE SCALE GENOMIC DNA]</scope>
    <source>
        <strain evidence="2">sk1b4</strain>
    </source>
</reference>
<dbReference type="Proteomes" id="UP000245283">
    <property type="component" value="Unassembled WGS sequence"/>
</dbReference>
<gene>
    <name evidence="1" type="ORF">DD236_05200</name>
</gene>
<accession>A0A2V1K5U6</accession>
<proteinExistence type="predicted"/>
<sequence>MDASGRLSAARNALVQAEAAVGLARQSLPVHEEEFQAGGGRWEIPTCLSGVFPSGLRYGMTIGIHGSRLASMLTAGIASDQGAWVACLGMPDMSWGLASILGMNLQHTVWVPQCSSSFLPQAISAAIDGFDVVLVGQGLLEQGDRRVLSRRALSRETLLLGEGWDTRVGTRGTLVDLEGLDQGEGHISSLALRLAGMSSSEVSGESALIEITDTGWKGTKETVSGKTHRHLEVVSL</sequence>